<evidence type="ECO:0000259" key="6">
    <source>
        <dbReference type="PROSITE" id="PS50262"/>
    </source>
</evidence>
<reference evidence="8" key="1">
    <citation type="submission" date="2022-11" db="UniProtKB">
        <authorList>
            <consortium name="WormBaseParasite"/>
        </authorList>
    </citation>
    <scope>IDENTIFICATION</scope>
</reference>
<evidence type="ECO:0000256" key="5">
    <source>
        <dbReference type="SAM" id="Phobius"/>
    </source>
</evidence>
<dbReference type="CDD" id="cd14978">
    <property type="entry name" value="7tmA_FMRFamide_R-like"/>
    <property type="match status" value="1"/>
</dbReference>
<dbReference type="SUPFAM" id="SSF81321">
    <property type="entry name" value="Family A G protein-coupled receptor-like"/>
    <property type="match status" value="1"/>
</dbReference>
<name>A0A914X5Z0_9BILA</name>
<keyword evidence="4 5" id="KW-0472">Membrane</keyword>
<feature type="transmembrane region" description="Helical" evidence="5">
    <location>
        <begin position="49"/>
        <end position="74"/>
    </location>
</feature>
<feature type="domain" description="G-protein coupled receptors family 1 profile" evidence="6">
    <location>
        <begin position="26"/>
        <end position="320"/>
    </location>
</feature>
<dbReference type="InterPro" id="IPR017452">
    <property type="entry name" value="GPCR_Rhodpsn_7TM"/>
</dbReference>
<organism evidence="7 8">
    <name type="scientific">Plectus sambesii</name>
    <dbReference type="NCBI Taxonomy" id="2011161"/>
    <lineage>
        <taxon>Eukaryota</taxon>
        <taxon>Metazoa</taxon>
        <taxon>Ecdysozoa</taxon>
        <taxon>Nematoda</taxon>
        <taxon>Chromadorea</taxon>
        <taxon>Plectida</taxon>
        <taxon>Plectina</taxon>
        <taxon>Plectoidea</taxon>
        <taxon>Plectidae</taxon>
        <taxon>Plectus</taxon>
    </lineage>
</organism>
<feature type="transmembrane region" description="Helical" evidence="5">
    <location>
        <begin position="146"/>
        <end position="167"/>
    </location>
</feature>
<feature type="transmembrane region" description="Helical" evidence="5">
    <location>
        <begin position="15"/>
        <end position="37"/>
    </location>
</feature>
<protein>
    <submittedName>
        <fullName evidence="8">G-protein coupled receptors family 1 profile domain-containing protein</fullName>
    </submittedName>
</protein>
<evidence type="ECO:0000313" key="7">
    <source>
        <dbReference type="Proteomes" id="UP000887566"/>
    </source>
</evidence>
<sequence length="383" mass="43126">MDDLQPLASIIDGPMTMACIVLGVVGNMRAWCILTAARLNRRLVASLKVLAVCDSLLLSVTLGYYSIQAVMFLLDVPFPTDALVAVLHAFISAFNTGSVWLIVLITVQRFTAIRKPFDVLDGSQWSTRAITAKTTKLHTPHRMNSVLITVGTFYKVPIGLVLLALLVNFPAFFEIRLIVCWDLRTERLSDMLWPTSLRLNQYYQMFYRVGFKMIVQSMGPFALVLGVTLATQILLHRKLSRRRLLVAAGRSPLPLTVDSAMNYVSIMIVGKFLALRALPFILDIWETFFPDYAWTLTFQLVVKISNLLIVVNSSTNCLVYLDGHRMVDTVRGLRSARVSDCDELSEFMALELQRLRNNATLALGADEADDENDNENDYENNYE</sequence>
<dbReference type="GO" id="GO:0016020">
    <property type="term" value="C:membrane"/>
    <property type="evidence" value="ECO:0007669"/>
    <property type="project" value="UniProtKB-SubCell"/>
</dbReference>
<dbReference type="PANTHER" id="PTHR46641:SF2">
    <property type="entry name" value="FMRFAMIDE RECEPTOR"/>
    <property type="match status" value="1"/>
</dbReference>
<keyword evidence="7" id="KW-1185">Reference proteome</keyword>
<dbReference type="PANTHER" id="PTHR46641">
    <property type="entry name" value="FMRFAMIDE RECEPTOR-RELATED"/>
    <property type="match status" value="1"/>
</dbReference>
<feature type="transmembrane region" description="Helical" evidence="5">
    <location>
        <begin position="86"/>
        <end position="107"/>
    </location>
</feature>
<comment type="subcellular location">
    <subcellularLocation>
        <location evidence="1">Membrane</location>
    </subcellularLocation>
</comment>
<dbReference type="InterPro" id="IPR052954">
    <property type="entry name" value="GPCR-Ligand_Int"/>
</dbReference>
<evidence type="ECO:0000256" key="2">
    <source>
        <dbReference type="ARBA" id="ARBA00022692"/>
    </source>
</evidence>
<dbReference type="Proteomes" id="UP000887566">
    <property type="component" value="Unplaced"/>
</dbReference>
<dbReference type="AlphaFoldDB" id="A0A914X5Z0"/>
<keyword evidence="2 5" id="KW-0812">Transmembrane</keyword>
<proteinExistence type="predicted"/>
<evidence type="ECO:0000256" key="3">
    <source>
        <dbReference type="ARBA" id="ARBA00022989"/>
    </source>
</evidence>
<feature type="transmembrane region" description="Helical" evidence="5">
    <location>
        <begin position="213"/>
        <end position="235"/>
    </location>
</feature>
<dbReference type="WBParaSite" id="PSAMB.scaffold6498size9364.g28605.t1">
    <property type="protein sequence ID" value="PSAMB.scaffold6498size9364.g28605.t1"/>
    <property type="gene ID" value="PSAMB.scaffold6498size9364.g28605"/>
</dbReference>
<accession>A0A914X5Z0</accession>
<keyword evidence="3 5" id="KW-1133">Transmembrane helix</keyword>
<evidence type="ECO:0000313" key="8">
    <source>
        <dbReference type="WBParaSite" id="PSAMB.scaffold6498size9364.g28605.t1"/>
    </source>
</evidence>
<evidence type="ECO:0000256" key="1">
    <source>
        <dbReference type="ARBA" id="ARBA00004370"/>
    </source>
</evidence>
<evidence type="ECO:0000256" key="4">
    <source>
        <dbReference type="ARBA" id="ARBA00023136"/>
    </source>
</evidence>
<dbReference type="Gene3D" id="1.20.1070.10">
    <property type="entry name" value="Rhodopsin 7-helix transmembrane proteins"/>
    <property type="match status" value="1"/>
</dbReference>
<dbReference type="PROSITE" id="PS50262">
    <property type="entry name" value="G_PROTEIN_RECEP_F1_2"/>
    <property type="match status" value="1"/>
</dbReference>